<dbReference type="PROSITE" id="PS51194">
    <property type="entry name" value="HELICASE_CTER"/>
    <property type="match status" value="1"/>
</dbReference>
<dbReference type="Gene3D" id="3.40.50.300">
    <property type="entry name" value="P-loop containing nucleotide triphosphate hydrolases"/>
    <property type="match status" value="1"/>
</dbReference>
<proteinExistence type="predicted"/>
<dbReference type="SUPFAM" id="SSF52540">
    <property type="entry name" value="P-loop containing nucleoside triphosphate hydrolases"/>
    <property type="match status" value="1"/>
</dbReference>
<dbReference type="GO" id="GO:0004386">
    <property type="term" value="F:helicase activity"/>
    <property type="evidence" value="ECO:0007669"/>
    <property type="project" value="TreeGrafter"/>
</dbReference>
<dbReference type="InterPro" id="IPR001650">
    <property type="entry name" value="Helicase_C-like"/>
</dbReference>
<dbReference type="Pfam" id="PF07717">
    <property type="entry name" value="OB_NTP_bind"/>
    <property type="match status" value="1"/>
</dbReference>
<dbReference type="GO" id="GO:0016787">
    <property type="term" value="F:hydrolase activity"/>
    <property type="evidence" value="ECO:0007669"/>
    <property type="project" value="UniProtKB-KW"/>
</dbReference>
<protein>
    <submittedName>
        <fullName evidence="2">P-loop containing nucleoside triphosphate hydrolase protein</fullName>
    </submittedName>
</protein>
<dbReference type="PANTHER" id="PTHR18934">
    <property type="entry name" value="ATP-DEPENDENT RNA HELICASE"/>
    <property type="match status" value="1"/>
</dbReference>
<feature type="domain" description="Helicase C-terminal" evidence="1">
    <location>
        <begin position="1"/>
        <end position="129"/>
    </location>
</feature>
<dbReference type="GO" id="GO:0003723">
    <property type="term" value="F:RNA binding"/>
    <property type="evidence" value="ECO:0007669"/>
    <property type="project" value="TreeGrafter"/>
</dbReference>
<keyword evidence="3" id="KW-1185">Reference proteome</keyword>
<dbReference type="Proteomes" id="UP000256964">
    <property type="component" value="Unassembled WGS sequence"/>
</dbReference>
<evidence type="ECO:0000259" key="1">
    <source>
        <dbReference type="PROSITE" id="PS51194"/>
    </source>
</evidence>
<sequence length="342" mass="38170">MTLLALHAGLTTDEQLRVFEPAEKGHRKVIVSTNIAEASVTIDGIKFVVDSGFVKIRTYNPSTAMSSLTTAPISQASATQRAGRAGRTSAGFCYRLYTERAYEQLQPTTPPEITRTDLTTPIIQLKSLGIDDLMKFEWVSSPPAESVLRALEGLAHAGMIGEDGRLTVIGEKVAECPVEVNIARMLFASKDHKCGEEILTIAAMTTIQEGDHLTLLNVYNAFTRYGRSSSWCKSHALSFRAMSRAVSIRSQLKKYMQRFGLPLESCEGDAKRLRKCLVTGYWRNVARWTADGTYRAVRGDTVLHVHPHSVLFTRKPRSGWVIFHEMEETKKTQYVFLYSGED</sequence>
<dbReference type="STRING" id="139420.A0A371CYV8"/>
<gene>
    <name evidence="2" type="ORF">OH76DRAFT_956147</name>
</gene>
<dbReference type="AlphaFoldDB" id="A0A371CYV8"/>
<dbReference type="PANTHER" id="PTHR18934:SF136">
    <property type="entry name" value="ATP-DEPENDENT RNA HELICASE DHX35-RELATED"/>
    <property type="match status" value="1"/>
</dbReference>
<dbReference type="SMART" id="SM00490">
    <property type="entry name" value="HELICc"/>
    <property type="match status" value="1"/>
</dbReference>
<dbReference type="InterPro" id="IPR011709">
    <property type="entry name" value="DEAD-box_helicase_OB_fold"/>
</dbReference>
<keyword evidence="2" id="KW-0378">Hydrolase</keyword>
<dbReference type="Pfam" id="PF00271">
    <property type="entry name" value="Helicase_C"/>
    <property type="match status" value="1"/>
</dbReference>
<dbReference type="Pfam" id="PF21010">
    <property type="entry name" value="HA2_C"/>
    <property type="match status" value="1"/>
</dbReference>
<dbReference type="Gene3D" id="1.20.120.1080">
    <property type="match status" value="1"/>
</dbReference>
<evidence type="ECO:0000313" key="2">
    <source>
        <dbReference type="EMBL" id="RDX45470.1"/>
    </source>
</evidence>
<dbReference type="InterPro" id="IPR027417">
    <property type="entry name" value="P-loop_NTPase"/>
</dbReference>
<name>A0A371CYV8_9APHY</name>
<dbReference type="EMBL" id="KZ857437">
    <property type="protein sequence ID" value="RDX45470.1"/>
    <property type="molecule type" value="Genomic_DNA"/>
</dbReference>
<reference evidence="2 3" key="1">
    <citation type="journal article" date="2018" name="Biotechnol. Biofuels">
        <title>Integrative visual omics of the white-rot fungus Polyporus brumalis exposes the biotechnological potential of its oxidative enzymes for delignifying raw plant biomass.</title>
        <authorList>
            <person name="Miyauchi S."/>
            <person name="Rancon A."/>
            <person name="Drula E."/>
            <person name="Hage H."/>
            <person name="Chaduli D."/>
            <person name="Favel A."/>
            <person name="Grisel S."/>
            <person name="Henrissat B."/>
            <person name="Herpoel-Gimbert I."/>
            <person name="Ruiz-Duenas F.J."/>
            <person name="Chevret D."/>
            <person name="Hainaut M."/>
            <person name="Lin J."/>
            <person name="Wang M."/>
            <person name="Pangilinan J."/>
            <person name="Lipzen A."/>
            <person name="Lesage-Meessen L."/>
            <person name="Navarro D."/>
            <person name="Riley R."/>
            <person name="Grigoriev I.V."/>
            <person name="Zhou S."/>
            <person name="Raouche S."/>
            <person name="Rosso M.N."/>
        </authorList>
    </citation>
    <scope>NUCLEOTIDE SEQUENCE [LARGE SCALE GENOMIC DNA]</scope>
    <source>
        <strain evidence="2 3">BRFM 1820</strain>
    </source>
</reference>
<dbReference type="GO" id="GO:0071013">
    <property type="term" value="C:catalytic step 2 spliceosome"/>
    <property type="evidence" value="ECO:0007669"/>
    <property type="project" value="TreeGrafter"/>
</dbReference>
<organism evidence="2 3">
    <name type="scientific">Lentinus brumalis</name>
    <dbReference type="NCBI Taxonomy" id="2498619"/>
    <lineage>
        <taxon>Eukaryota</taxon>
        <taxon>Fungi</taxon>
        <taxon>Dikarya</taxon>
        <taxon>Basidiomycota</taxon>
        <taxon>Agaricomycotina</taxon>
        <taxon>Agaricomycetes</taxon>
        <taxon>Polyporales</taxon>
        <taxon>Polyporaceae</taxon>
        <taxon>Lentinus</taxon>
    </lineage>
</organism>
<dbReference type="CDD" id="cd18791">
    <property type="entry name" value="SF2_C_RHA"/>
    <property type="match status" value="1"/>
</dbReference>
<accession>A0A371CYV8</accession>
<dbReference type="InterPro" id="IPR007502">
    <property type="entry name" value="Helicase-assoc_dom"/>
</dbReference>
<dbReference type="SMART" id="SM00847">
    <property type="entry name" value="HA2"/>
    <property type="match status" value="1"/>
</dbReference>
<evidence type="ECO:0000313" key="3">
    <source>
        <dbReference type="Proteomes" id="UP000256964"/>
    </source>
</evidence>
<dbReference type="OrthoDB" id="10253254at2759"/>